<protein>
    <submittedName>
        <fullName evidence="1">Uncharacterized protein</fullName>
    </submittedName>
</protein>
<dbReference type="AlphaFoldDB" id="A0A6A4QW50"/>
<dbReference type="EMBL" id="WOCE01000003">
    <property type="protein sequence ID" value="KAE9617652.1"/>
    <property type="molecule type" value="Genomic_DNA"/>
</dbReference>
<comment type="caution">
    <text evidence="1">The sequence shown here is derived from an EMBL/GenBank/DDBJ whole genome shotgun (WGS) entry which is preliminary data.</text>
</comment>
<proteinExistence type="predicted"/>
<reference evidence="2" key="1">
    <citation type="journal article" date="2020" name="Nat. Commun.">
        <title>Genome sequence of the cluster root forming white lupin.</title>
        <authorList>
            <person name="Hufnagel B."/>
            <person name="Marques A."/>
            <person name="Soriano A."/>
            <person name="Marques L."/>
            <person name="Divol F."/>
            <person name="Doumas P."/>
            <person name="Sallet E."/>
            <person name="Mancinotti D."/>
            <person name="Carrere S."/>
            <person name="Marande W."/>
            <person name="Arribat S."/>
            <person name="Keller J."/>
            <person name="Huneau C."/>
            <person name="Blein T."/>
            <person name="Aime D."/>
            <person name="Laguerre M."/>
            <person name="Taylor J."/>
            <person name="Schubert V."/>
            <person name="Nelson M."/>
            <person name="Geu-Flores F."/>
            <person name="Crespi M."/>
            <person name="Gallardo-Guerrero K."/>
            <person name="Delaux P.-M."/>
            <person name="Salse J."/>
            <person name="Berges H."/>
            <person name="Guyot R."/>
            <person name="Gouzy J."/>
            <person name="Peret B."/>
        </authorList>
    </citation>
    <scope>NUCLEOTIDE SEQUENCE [LARGE SCALE GENOMIC DNA]</scope>
    <source>
        <strain evidence="2">cv. Amiga</strain>
    </source>
</reference>
<evidence type="ECO:0000313" key="2">
    <source>
        <dbReference type="Proteomes" id="UP000447434"/>
    </source>
</evidence>
<dbReference type="Proteomes" id="UP000447434">
    <property type="component" value="Chromosome 3"/>
</dbReference>
<sequence length="142" mass="16910">MFCHIYFNVLGWYIYYSSQVPRVLDMYPLHFIILVHKFQQYHKFVFLLSFSSCSQVPTLPPYFLGIFIIVTKFRHYLNPHSCHFYSYSQVLIVCDMCFCHFYCSRSTPKLLSWCFILFPSSKSNLAFSICAHNILFISCSKF</sequence>
<accession>A0A6A4QW50</accession>
<keyword evidence="2" id="KW-1185">Reference proteome</keyword>
<name>A0A6A4QW50_LUPAL</name>
<evidence type="ECO:0000313" key="1">
    <source>
        <dbReference type="EMBL" id="KAE9617652.1"/>
    </source>
</evidence>
<organism evidence="1 2">
    <name type="scientific">Lupinus albus</name>
    <name type="common">White lupine</name>
    <name type="synonym">Lupinus termis</name>
    <dbReference type="NCBI Taxonomy" id="3870"/>
    <lineage>
        <taxon>Eukaryota</taxon>
        <taxon>Viridiplantae</taxon>
        <taxon>Streptophyta</taxon>
        <taxon>Embryophyta</taxon>
        <taxon>Tracheophyta</taxon>
        <taxon>Spermatophyta</taxon>
        <taxon>Magnoliopsida</taxon>
        <taxon>eudicotyledons</taxon>
        <taxon>Gunneridae</taxon>
        <taxon>Pentapetalae</taxon>
        <taxon>rosids</taxon>
        <taxon>fabids</taxon>
        <taxon>Fabales</taxon>
        <taxon>Fabaceae</taxon>
        <taxon>Papilionoideae</taxon>
        <taxon>50 kb inversion clade</taxon>
        <taxon>genistoids sensu lato</taxon>
        <taxon>core genistoids</taxon>
        <taxon>Genisteae</taxon>
        <taxon>Lupinus</taxon>
    </lineage>
</organism>
<gene>
    <name evidence="1" type="ORF">Lalb_Chr03g0037621</name>
</gene>